<proteinExistence type="predicted"/>
<gene>
    <name evidence="4" type="ORF">G3T37_04525</name>
</gene>
<keyword evidence="3" id="KW-0812">Transmembrane</keyword>
<comment type="caution">
    <text evidence="4">The sequence shown here is derived from an EMBL/GenBank/DDBJ whole genome shotgun (WGS) entry which is preliminary data.</text>
</comment>
<dbReference type="InterPro" id="IPR024078">
    <property type="entry name" value="LmbE-like_dom_sf"/>
</dbReference>
<accession>A0A7C9PLZ4</accession>
<dbReference type="GO" id="GO:0016811">
    <property type="term" value="F:hydrolase activity, acting on carbon-nitrogen (but not peptide) bonds, in linear amides"/>
    <property type="evidence" value="ECO:0007669"/>
    <property type="project" value="TreeGrafter"/>
</dbReference>
<dbReference type="SUPFAM" id="SSF102588">
    <property type="entry name" value="LmbE-like"/>
    <property type="match status" value="1"/>
</dbReference>
<reference evidence="4 5" key="1">
    <citation type="journal article" date="2014" name="Int. J. Syst. Evol. Microbiol.">
        <title>Description of Galbitalea soli gen. nov., sp. nov., and Frondihabitans sucicola sp. nov.</title>
        <authorList>
            <person name="Kim S.J."/>
            <person name="Lim J.M."/>
            <person name="Ahn J.H."/>
            <person name="Weon H.Y."/>
            <person name="Hamada M."/>
            <person name="Suzuki K."/>
            <person name="Ahn T.Y."/>
            <person name="Kwon S.W."/>
        </authorList>
    </citation>
    <scope>NUCLEOTIDE SEQUENCE [LARGE SCALE GENOMIC DNA]</scope>
    <source>
        <strain evidence="4 5">NBRC 108727</strain>
    </source>
</reference>
<name>A0A7C9PLZ4_9MICO</name>
<feature type="transmembrane region" description="Helical" evidence="3">
    <location>
        <begin position="286"/>
        <end position="311"/>
    </location>
</feature>
<keyword evidence="1" id="KW-0862">Zinc</keyword>
<keyword evidence="3" id="KW-1133">Transmembrane helix</keyword>
<organism evidence="4 5">
    <name type="scientific">Galbitalea soli</name>
    <dbReference type="NCBI Taxonomy" id="1268042"/>
    <lineage>
        <taxon>Bacteria</taxon>
        <taxon>Bacillati</taxon>
        <taxon>Actinomycetota</taxon>
        <taxon>Actinomycetes</taxon>
        <taxon>Micrococcales</taxon>
        <taxon>Microbacteriaceae</taxon>
        <taxon>Galbitalea</taxon>
    </lineage>
</organism>
<evidence type="ECO:0000313" key="5">
    <source>
        <dbReference type="Proteomes" id="UP000479756"/>
    </source>
</evidence>
<dbReference type="RefSeq" id="WP_163472246.1">
    <property type="nucleotide sequence ID" value="NZ_JAAGWZ010000001.1"/>
</dbReference>
<dbReference type="EMBL" id="JAAGWZ010000001">
    <property type="protein sequence ID" value="NEM90614.1"/>
    <property type="molecule type" value="Genomic_DNA"/>
</dbReference>
<evidence type="ECO:0000256" key="1">
    <source>
        <dbReference type="ARBA" id="ARBA00022833"/>
    </source>
</evidence>
<feature type="region of interest" description="Disordered" evidence="2">
    <location>
        <begin position="102"/>
        <end position="122"/>
    </location>
</feature>
<protein>
    <submittedName>
        <fullName evidence="4">Mycothiol biosynthesis protein</fullName>
    </submittedName>
</protein>
<feature type="transmembrane region" description="Helical" evidence="3">
    <location>
        <begin position="352"/>
        <end position="372"/>
    </location>
</feature>
<dbReference type="PANTHER" id="PTHR12993">
    <property type="entry name" value="N-ACETYLGLUCOSAMINYL-PHOSPHATIDYLINOSITOL DE-N-ACETYLASE-RELATED"/>
    <property type="match status" value="1"/>
</dbReference>
<evidence type="ECO:0000256" key="3">
    <source>
        <dbReference type="SAM" id="Phobius"/>
    </source>
</evidence>
<feature type="transmembrane region" description="Helical" evidence="3">
    <location>
        <begin position="323"/>
        <end position="346"/>
    </location>
</feature>
<evidence type="ECO:0000313" key="4">
    <source>
        <dbReference type="EMBL" id="NEM90614.1"/>
    </source>
</evidence>
<dbReference type="PANTHER" id="PTHR12993:SF26">
    <property type="entry name" value="1D-MYO-INOSITOL 2-ACETAMIDO-2-DEOXY-ALPHA-D-GLUCOPYRANOSIDE DEACETYLASE"/>
    <property type="match status" value="1"/>
</dbReference>
<dbReference type="Pfam" id="PF02585">
    <property type="entry name" value="PIG-L"/>
    <property type="match status" value="1"/>
</dbReference>
<sequence>MAEQERVLFVHAHPDDETIATGGVIATLVDQGAAVTVLTCTRGERGEVIPHELQYLLRDQDALAEHRASELAAALAVLGVTDHRFLGDAHARWAKQSPRRYRDSGMQWGSAGAEATDDAGPDSLTAADFGEVAADIAAVILDTHPTAVVSYNEWGGYGHPDHIRAQQAARRAAEVYGIPFFAIEPRGSGATGLMEVDVAEVLDRKRAALSAHRTQLVVTDDSFALSNGEWQPIDVVERFRRVHHEPDGPVPFRERSLATRIAGTVATLILGVCAGVILTINHQSSSLIGTVAVPLGLLFSIALVIALLAGLRIAFDTRVYPGAAAVGLIGTVALLSSTSGGGTVLIPNNAVGVVWAIAPTAVAFVVLAWPRITPRSAGRMKAPVVKGSPLQ</sequence>
<keyword evidence="5" id="KW-1185">Reference proteome</keyword>
<dbReference type="GO" id="GO:0016137">
    <property type="term" value="P:glycoside metabolic process"/>
    <property type="evidence" value="ECO:0007669"/>
    <property type="project" value="UniProtKB-ARBA"/>
</dbReference>
<keyword evidence="3" id="KW-0472">Membrane</keyword>
<dbReference type="Gene3D" id="3.40.50.10320">
    <property type="entry name" value="LmbE-like"/>
    <property type="match status" value="1"/>
</dbReference>
<evidence type="ECO:0000256" key="2">
    <source>
        <dbReference type="SAM" id="MobiDB-lite"/>
    </source>
</evidence>
<dbReference type="Proteomes" id="UP000479756">
    <property type="component" value="Unassembled WGS sequence"/>
</dbReference>
<feature type="transmembrane region" description="Helical" evidence="3">
    <location>
        <begin position="261"/>
        <end position="280"/>
    </location>
</feature>
<dbReference type="AlphaFoldDB" id="A0A7C9PLZ4"/>
<dbReference type="InterPro" id="IPR003737">
    <property type="entry name" value="GlcNAc_PI_deacetylase-related"/>
</dbReference>